<keyword evidence="1" id="KW-1133">Transmembrane helix</keyword>
<keyword evidence="1" id="KW-0812">Transmembrane</keyword>
<organism evidence="2 3">
    <name type="scientific">Neomicrococcus lactis</name>
    <dbReference type="NCBI Taxonomy" id="732241"/>
    <lineage>
        <taxon>Bacteria</taxon>
        <taxon>Bacillati</taxon>
        <taxon>Actinomycetota</taxon>
        <taxon>Actinomycetes</taxon>
        <taxon>Micrococcales</taxon>
        <taxon>Micrococcaceae</taxon>
        <taxon>Neomicrococcus</taxon>
    </lineage>
</organism>
<keyword evidence="1" id="KW-0472">Membrane</keyword>
<dbReference type="AlphaFoldDB" id="A0A7W8YA75"/>
<dbReference type="EMBL" id="JACHBL010000001">
    <property type="protein sequence ID" value="MBB5597752.1"/>
    <property type="molecule type" value="Genomic_DNA"/>
</dbReference>
<reference evidence="2 3" key="1">
    <citation type="submission" date="2020-08" db="EMBL/GenBank/DDBJ databases">
        <title>Sequencing the genomes of 1000 actinobacteria strains.</title>
        <authorList>
            <person name="Klenk H.-P."/>
        </authorList>
    </citation>
    <scope>NUCLEOTIDE SEQUENCE [LARGE SCALE GENOMIC DNA]</scope>
    <source>
        <strain evidence="2 3">DSM 23694</strain>
    </source>
</reference>
<evidence type="ECO:0000313" key="3">
    <source>
        <dbReference type="Proteomes" id="UP000523863"/>
    </source>
</evidence>
<evidence type="ECO:0000313" key="2">
    <source>
        <dbReference type="EMBL" id="MBB5597752.1"/>
    </source>
</evidence>
<gene>
    <name evidence="2" type="ORF">BKA12_000832</name>
</gene>
<evidence type="ECO:0000256" key="1">
    <source>
        <dbReference type="SAM" id="Phobius"/>
    </source>
</evidence>
<proteinExistence type="predicted"/>
<protein>
    <submittedName>
        <fullName evidence="2">Uncharacterized protein</fullName>
    </submittedName>
</protein>
<keyword evidence="3" id="KW-1185">Reference proteome</keyword>
<accession>A0A7W8YA75</accession>
<comment type="caution">
    <text evidence="2">The sequence shown here is derived from an EMBL/GenBank/DDBJ whole genome shotgun (WGS) entry which is preliminary data.</text>
</comment>
<feature type="transmembrane region" description="Helical" evidence="1">
    <location>
        <begin position="37"/>
        <end position="58"/>
    </location>
</feature>
<dbReference type="RefSeq" id="WP_183640897.1">
    <property type="nucleotide sequence ID" value="NZ_JACHBL010000001.1"/>
</dbReference>
<name>A0A7W8YA75_9MICC</name>
<feature type="transmembrane region" description="Helical" evidence="1">
    <location>
        <begin position="99"/>
        <end position="127"/>
    </location>
</feature>
<sequence>MASLVIAGGFGIAVLIATGLNMGLVLGIDGRAQSVSSSAPAVVPALVVCAAAALLFASQEIWWAPVAGRITAGAITVAVIVVGSLQYDEQYYRNIGVVPWWEIVVIASSQSMLSYAFVGMVIASLVIKAGARRGNMSP</sequence>
<dbReference type="Proteomes" id="UP000523863">
    <property type="component" value="Unassembled WGS sequence"/>
</dbReference>
<feature type="transmembrane region" description="Helical" evidence="1">
    <location>
        <begin position="70"/>
        <end position="87"/>
    </location>
</feature>